<protein>
    <submittedName>
        <fullName evidence="1">Uncharacterized protein</fullName>
    </submittedName>
</protein>
<dbReference type="STRING" id="550983.A4R26_24995"/>
<evidence type="ECO:0000313" key="1">
    <source>
        <dbReference type="EMBL" id="OQP57352.1"/>
    </source>
</evidence>
<dbReference type="Proteomes" id="UP000192276">
    <property type="component" value="Unassembled WGS sequence"/>
</dbReference>
<gene>
    <name evidence="1" type="ORF">A4R26_24995</name>
</gene>
<reference evidence="2" key="1">
    <citation type="submission" date="2016-04" db="EMBL/GenBank/DDBJ databases">
        <authorList>
            <person name="Chen L."/>
            <person name="Zhuang W."/>
            <person name="Wang G."/>
        </authorList>
    </citation>
    <scope>NUCLEOTIDE SEQUENCE [LARGE SCALE GENOMIC DNA]</scope>
    <source>
        <strain evidence="2">208</strain>
    </source>
</reference>
<sequence length="101" mass="11603">MQTKFYIICHLTTPAGPEAYGRFEIGNDRVAAYQLFERLKGDKEVNERNMLCMELMETENELPVNINMLSCTLDQLTENCRIITKEVFNHRNLSGESSIGN</sequence>
<dbReference type="RefSeq" id="WP_081167891.1">
    <property type="nucleotide sequence ID" value="NZ_LWBP01000195.1"/>
</dbReference>
<proteinExistence type="predicted"/>
<comment type="caution">
    <text evidence="1">The sequence shown here is derived from an EMBL/GenBank/DDBJ whole genome shotgun (WGS) entry which is preliminary data.</text>
</comment>
<dbReference type="AlphaFoldDB" id="A0A1V9FG56"/>
<organism evidence="1 2">
    <name type="scientific">Niastella populi</name>
    <dbReference type="NCBI Taxonomy" id="550983"/>
    <lineage>
        <taxon>Bacteria</taxon>
        <taxon>Pseudomonadati</taxon>
        <taxon>Bacteroidota</taxon>
        <taxon>Chitinophagia</taxon>
        <taxon>Chitinophagales</taxon>
        <taxon>Chitinophagaceae</taxon>
        <taxon>Niastella</taxon>
    </lineage>
</organism>
<evidence type="ECO:0000313" key="2">
    <source>
        <dbReference type="Proteomes" id="UP000192276"/>
    </source>
</evidence>
<dbReference type="EMBL" id="LWBP01000195">
    <property type="protein sequence ID" value="OQP57352.1"/>
    <property type="molecule type" value="Genomic_DNA"/>
</dbReference>
<accession>A0A1V9FG56</accession>
<dbReference type="OrthoDB" id="676292at2"/>
<name>A0A1V9FG56_9BACT</name>
<keyword evidence="2" id="KW-1185">Reference proteome</keyword>